<evidence type="ECO:0000313" key="2">
    <source>
        <dbReference type="EMBL" id="CAG2194231.1"/>
    </source>
</evidence>
<sequence length="156" mass="17943">MTAGQNRQQNGDDRGQGDITGYTAFLNSENKQAEKVQNFDFSDRKNERERSQSETDVRLRDRRTEMINGDAQSSPRDQNNSVSTLSGCKSDEDTLEDEVFDSFCKDYETRVPVNIQIRFEEYTADGQVICFEEKTENIEAWIGTNNSTQDTQSHYK</sequence>
<feature type="compositionally biased region" description="Polar residues" evidence="1">
    <location>
        <begin position="70"/>
        <end position="87"/>
    </location>
</feature>
<protein>
    <submittedName>
        <fullName evidence="2">Uncharacterized protein</fullName>
    </submittedName>
</protein>
<dbReference type="EMBL" id="CAJPWZ010000471">
    <property type="protein sequence ID" value="CAG2194231.1"/>
    <property type="molecule type" value="Genomic_DNA"/>
</dbReference>
<proteinExistence type="predicted"/>
<evidence type="ECO:0000313" key="3">
    <source>
        <dbReference type="Proteomes" id="UP000683360"/>
    </source>
</evidence>
<accession>A0A8S3QC48</accession>
<gene>
    <name evidence="2" type="ORF">MEDL_9228</name>
</gene>
<comment type="caution">
    <text evidence="2">The sequence shown here is derived from an EMBL/GenBank/DDBJ whole genome shotgun (WGS) entry which is preliminary data.</text>
</comment>
<dbReference type="AlphaFoldDB" id="A0A8S3QC48"/>
<reference evidence="2" key="1">
    <citation type="submission" date="2021-03" db="EMBL/GenBank/DDBJ databases">
        <authorList>
            <person name="Bekaert M."/>
        </authorList>
    </citation>
    <scope>NUCLEOTIDE SEQUENCE</scope>
</reference>
<dbReference type="Proteomes" id="UP000683360">
    <property type="component" value="Unassembled WGS sequence"/>
</dbReference>
<keyword evidence="3" id="KW-1185">Reference proteome</keyword>
<name>A0A8S3QC48_MYTED</name>
<organism evidence="2 3">
    <name type="scientific">Mytilus edulis</name>
    <name type="common">Blue mussel</name>
    <dbReference type="NCBI Taxonomy" id="6550"/>
    <lineage>
        <taxon>Eukaryota</taxon>
        <taxon>Metazoa</taxon>
        <taxon>Spiralia</taxon>
        <taxon>Lophotrochozoa</taxon>
        <taxon>Mollusca</taxon>
        <taxon>Bivalvia</taxon>
        <taxon>Autobranchia</taxon>
        <taxon>Pteriomorphia</taxon>
        <taxon>Mytilida</taxon>
        <taxon>Mytiloidea</taxon>
        <taxon>Mytilidae</taxon>
        <taxon>Mytilinae</taxon>
        <taxon>Mytilus</taxon>
    </lineage>
</organism>
<feature type="region of interest" description="Disordered" evidence="1">
    <location>
        <begin position="1"/>
        <end position="94"/>
    </location>
</feature>
<feature type="compositionally biased region" description="Basic and acidic residues" evidence="1">
    <location>
        <begin position="41"/>
        <end position="65"/>
    </location>
</feature>
<evidence type="ECO:0000256" key="1">
    <source>
        <dbReference type="SAM" id="MobiDB-lite"/>
    </source>
</evidence>